<evidence type="ECO:0000313" key="1">
    <source>
        <dbReference type="EMBL" id="SHJ72053.1"/>
    </source>
</evidence>
<protein>
    <recommendedName>
        <fullName evidence="3">DUF2586 family protein</fullName>
    </recommendedName>
</protein>
<dbReference type="Pfam" id="PF10758">
    <property type="entry name" value="DUF2586"/>
    <property type="match status" value="1"/>
</dbReference>
<sequence>MATGQIQINRLNRMQGPFNEVERYFCYIGQGSTNQGKLVPLNTDTDLDEVLGSAESILKTQIEAAKLNAGQNWNACAFVLDENITWDKAVDTVMEQAKVEAIAVTDPITASTDLEAMRDKQASVRAQYQRPLVFIATIAKINPETESWSDFITRATALVTGIKADCVSVAPYIWGHEVGTYAGRLCDRSVTVADSPMRVETGELKGQWSNKPTDKDGREIDTSILKALANARLSVPWWYADYEGLYWTDGHLLDVEGGDYQVIENLRVVQKAMRRVYKLAVARIADRKLNSTPDSINYHSGYFMRPLREMSKSVEILGQVFPGEVKPPKDGDIVISWPTRTTVGIYMAARPYNCPKAITCNLMLDLSNPAAS</sequence>
<comment type="caution">
    <text evidence="1">The sequence shown here is derived from an EMBL/GenBank/DDBJ whole genome shotgun (WGS) entry which is preliminary data.</text>
</comment>
<dbReference type="Proteomes" id="UP000184001">
    <property type="component" value="Unassembled WGS sequence"/>
</dbReference>
<accession>A0A8G2CC71</accession>
<reference evidence="1 2" key="1">
    <citation type="submission" date="2016-11" db="EMBL/GenBank/DDBJ databases">
        <authorList>
            <person name="Varghese N."/>
            <person name="Submissions S."/>
        </authorList>
    </citation>
    <scope>NUCLEOTIDE SEQUENCE [LARGE SCALE GENOMIC DNA]</scope>
    <source>
        <strain evidence="1 2">DSM 17919</strain>
    </source>
</reference>
<organism evidence="1 2">
    <name type="scientific">Halodesulfovibrio aestuarii</name>
    <dbReference type="NCBI Taxonomy" id="126333"/>
    <lineage>
        <taxon>Bacteria</taxon>
        <taxon>Pseudomonadati</taxon>
        <taxon>Thermodesulfobacteriota</taxon>
        <taxon>Desulfovibrionia</taxon>
        <taxon>Desulfovibrionales</taxon>
        <taxon>Desulfovibrionaceae</taxon>
        <taxon>Halodesulfovibrio</taxon>
    </lineage>
</organism>
<evidence type="ECO:0000313" key="2">
    <source>
        <dbReference type="Proteomes" id="UP000184001"/>
    </source>
</evidence>
<name>A0A8G2CC71_9BACT</name>
<dbReference type="AlphaFoldDB" id="A0A8G2CC71"/>
<dbReference type="InterPro" id="IPR019694">
    <property type="entry name" value="Phage_HP1_Orf23"/>
</dbReference>
<evidence type="ECO:0008006" key="3">
    <source>
        <dbReference type="Google" id="ProtNLM"/>
    </source>
</evidence>
<dbReference type="EMBL" id="FQZR01000011">
    <property type="protein sequence ID" value="SHJ72053.1"/>
    <property type="molecule type" value="Genomic_DNA"/>
</dbReference>
<proteinExistence type="predicted"/>
<dbReference type="RefSeq" id="WP_019999247.1">
    <property type="nucleotide sequence ID" value="NZ_CP192220.1"/>
</dbReference>
<gene>
    <name evidence="1" type="ORF">SAMN05660830_03075</name>
</gene>